<comment type="caution">
    <text evidence="1">The sequence shown here is derived from an EMBL/GenBank/DDBJ whole genome shotgun (WGS) entry which is preliminary data.</text>
</comment>
<accession>A0A9D4MMX2</accession>
<dbReference type="Gene3D" id="3.90.70.10">
    <property type="entry name" value="Cysteine proteinases"/>
    <property type="match status" value="1"/>
</dbReference>
<dbReference type="Proteomes" id="UP000828390">
    <property type="component" value="Unassembled WGS sequence"/>
</dbReference>
<keyword evidence="2" id="KW-1185">Reference proteome</keyword>
<protein>
    <submittedName>
        <fullName evidence="1">Uncharacterized protein</fullName>
    </submittedName>
</protein>
<dbReference type="AlphaFoldDB" id="A0A9D4MMX2"/>
<reference evidence="1" key="1">
    <citation type="journal article" date="2019" name="bioRxiv">
        <title>The Genome of the Zebra Mussel, Dreissena polymorpha: A Resource for Invasive Species Research.</title>
        <authorList>
            <person name="McCartney M.A."/>
            <person name="Auch B."/>
            <person name="Kono T."/>
            <person name="Mallez S."/>
            <person name="Zhang Y."/>
            <person name="Obille A."/>
            <person name="Becker A."/>
            <person name="Abrahante J.E."/>
            <person name="Garbe J."/>
            <person name="Badalamenti J.P."/>
            <person name="Herman A."/>
            <person name="Mangelson H."/>
            <person name="Liachko I."/>
            <person name="Sullivan S."/>
            <person name="Sone E.D."/>
            <person name="Koren S."/>
            <person name="Silverstein K.A.T."/>
            <person name="Beckman K.B."/>
            <person name="Gohl D.M."/>
        </authorList>
    </citation>
    <scope>NUCLEOTIDE SEQUENCE</scope>
    <source>
        <strain evidence="1">Duluth1</strain>
        <tissue evidence="1">Whole animal</tissue>
    </source>
</reference>
<evidence type="ECO:0000313" key="2">
    <source>
        <dbReference type="Proteomes" id="UP000828390"/>
    </source>
</evidence>
<name>A0A9D4MMX2_DREPO</name>
<evidence type="ECO:0000313" key="1">
    <source>
        <dbReference type="EMBL" id="KAH3880205.1"/>
    </source>
</evidence>
<dbReference type="InterPro" id="IPR038765">
    <property type="entry name" value="Papain-like_cys_pep_sf"/>
</dbReference>
<reference evidence="1" key="2">
    <citation type="submission" date="2020-11" db="EMBL/GenBank/DDBJ databases">
        <authorList>
            <person name="McCartney M.A."/>
            <person name="Auch B."/>
            <person name="Kono T."/>
            <person name="Mallez S."/>
            <person name="Becker A."/>
            <person name="Gohl D.M."/>
            <person name="Silverstein K.A.T."/>
            <person name="Koren S."/>
            <person name="Bechman K.B."/>
            <person name="Herman A."/>
            <person name="Abrahante J.E."/>
            <person name="Garbe J."/>
        </authorList>
    </citation>
    <scope>NUCLEOTIDE SEQUENCE</scope>
    <source>
        <strain evidence="1">Duluth1</strain>
        <tissue evidence="1">Whole animal</tissue>
    </source>
</reference>
<dbReference type="EMBL" id="JAIWYP010000001">
    <property type="protein sequence ID" value="KAH3880205.1"/>
    <property type="molecule type" value="Genomic_DNA"/>
</dbReference>
<dbReference type="SUPFAM" id="SSF54001">
    <property type="entry name" value="Cysteine proteinases"/>
    <property type="match status" value="1"/>
</dbReference>
<sequence length="102" mass="11626">MPRFYYKSFIHFAECVESFNFIKTTDLLLASAAEMHDCCTATGFATETVFDCVHNIGGLCEDYYYPSTYGQCRNNSCTPLAKVVPLKDFTEIVCTVWKLKNH</sequence>
<organism evidence="1 2">
    <name type="scientific">Dreissena polymorpha</name>
    <name type="common">Zebra mussel</name>
    <name type="synonym">Mytilus polymorpha</name>
    <dbReference type="NCBI Taxonomy" id="45954"/>
    <lineage>
        <taxon>Eukaryota</taxon>
        <taxon>Metazoa</taxon>
        <taxon>Spiralia</taxon>
        <taxon>Lophotrochozoa</taxon>
        <taxon>Mollusca</taxon>
        <taxon>Bivalvia</taxon>
        <taxon>Autobranchia</taxon>
        <taxon>Heteroconchia</taxon>
        <taxon>Euheterodonta</taxon>
        <taxon>Imparidentia</taxon>
        <taxon>Neoheterodontei</taxon>
        <taxon>Myida</taxon>
        <taxon>Dreissenoidea</taxon>
        <taxon>Dreissenidae</taxon>
        <taxon>Dreissena</taxon>
    </lineage>
</organism>
<gene>
    <name evidence="1" type="ORF">DPMN_004114</name>
</gene>
<proteinExistence type="predicted"/>